<keyword evidence="7" id="KW-0675">Receptor</keyword>
<organism evidence="11 12">
    <name type="scientific">Lucilia cuprina</name>
    <name type="common">Green bottle fly</name>
    <name type="synonym">Australian sheep blowfly</name>
    <dbReference type="NCBI Taxonomy" id="7375"/>
    <lineage>
        <taxon>Eukaryota</taxon>
        <taxon>Metazoa</taxon>
        <taxon>Ecdysozoa</taxon>
        <taxon>Arthropoda</taxon>
        <taxon>Hexapoda</taxon>
        <taxon>Insecta</taxon>
        <taxon>Pterygota</taxon>
        <taxon>Neoptera</taxon>
        <taxon>Endopterygota</taxon>
        <taxon>Diptera</taxon>
        <taxon>Brachycera</taxon>
        <taxon>Muscomorpha</taxon>
        <taxon>Oestroidea</taxon>
        <taxon>Calliphoridae</taxon>
        <taxon>Luciliinae</taxon>
        <taxon>Lucilia</taxon>
    </lineage>
</organism>
<keyword evidence="12" id="KW-1185">Reference proteome</keyword>
<evidence type="ECO:0000256" key="3">
    <source>
        <dbReference type="ARBA" id="ARBA00022475"/>
    </source>
</evidence>
<feature type="transmembrane region" description="Helical" evidence="9">
    <location>
        <begin position="199"/>
        <end position="219"/>
    </location>
</feature>
<comment type="subcellular location">
    <subcellularLocation>
        <location evidence="1">Cell membrane</location>
        <topology evidence="1">Multi-pass membrane protein</topology>
    </subcellularLocation>
</comment>
<evidence type="ECO:0000256" key="5">
    <source>
        <dbReference type="ARBA" id="ARBA00022989"/>
    </source>
</evidence>
<dbReference type="GO" id="GO:0005886">
    <property type="term" value="C:plasma membrane"/>
    <property type="evidence" value="ECO:0007669"/>
    <property type="project" value="UniProtKB-SubCell"/>
</dbReference>
<dbReference type="PANTHER" id="PTHR42643">
    <property type="entry name" value="IONOTROPIC RECEPTOR 20A-RELATED"/>
    <property type="match status" value="1"/>
</dbReference>
<evidence type="ECO:0000256" key="2">
    <source>
        <dbReference type="ARBA" id="ARBA00008685"/>
    </source>
</evidence>
<evidence type="ECO:0000313" key="11">
    <source>
        <dbReference type="EMBL" id="KNC27705.1"/>
    </source>
</evidence>
<comment type="caution">
    <text evidence="11">The sequence shown here is derived from an EMBL/GenBank/DDBJ whole genome shotgun (WGS) entry which is preliminary data.</text>
</comment>
<keyword evidence="5 9" id="KW-1133">Transmembrane helix</keyword>
<reference evidence="11 12" key="1">
    <citation type="journal article" date="2015" name="Nat. Commun.">
        <title>Lucilia cuprina genome unlocks parasitic fly biology to underpin future interventions.</title>
        <authorList>
            <person name="Anstead C.A."/>
            <person name="Korhonen P.K."/>
            <person name="Young N.D."/>
            <person name="Hall R.S."/>
            <person name="Jex A.R."/>
            <person name="Murali S.C."/>
            <person name="Hughes D.S."/>
            <person name="Lee S.F."/>
            <person name="Perry T."/>
            <person name="Stroehlein A.J."/>
            <person name="Ansell B.R."/>
            <person name="Breugelmans B."/>
            <person name="Hofmann A."/>
            <person name="Qu J."/>
            <person name="Dugan S."/>
            <person name="Lee S.L."/>
            <person name="Chao H."/>
            <person name="Dinh H."/>
            <person name="Han Y."/>
            <person name="Doddapaneni H.V."/>
            <person name="Worley K.C."/>
            <person name="Muzny D.M."/>
            <person name="Ioannidis P."/>
            <person name="Waterhouse R.M."/>
            <person name="Zdobnov E.M."/>
            <person name="James P.J."/>
            <person name="Bagnall N.H."/>
            <person name="Kotze A.C."/>
            <person name="Gibbs R.A."/>
            <person name="Richards S."/>
            <person name="Batterham P."/>
            <person name="Gasser R.B."/>
        </authorList>
    </citation>
    <scope>NUCLEOTIDE SEQUENCE [LARGE SCALE GENOMIC DNA]</scope>
    <source>
        <strain evidence="11 12">LS</strain>
        <tissue evidence="11">Full body</tissue>
    </source>
</reference>
<evidence type="ECO:0000256" key="1">
    <source>
        <dbReference type="ARBA" id="ARBA00004651"/>
    </source>
</evidence>
<evidence type="ECO:0000256" key="8">
    <source>
        <dbReference type="ARBA" id="ARBA00023180"/>
    </source>
</evidence>
<dbReference type="GO" id="GO:0015276">
    <property type="term" value="F:ligand-gated monoatomic ion channel activity"/>
    <property type="evidence" value="ECO:0007669"/>
    <property type="project" value="InterPro"/>
</dbReference>
<protein>
    <recommendedName>
        <fullName evidence="10">Ionotropic glutamate receptor C-terminal domain-containing protein</fullName>
    </recommendedName>
</protein>
<evidence type="ECO:0000256" key="9">
    <source>
        <dbReference type="SAM" id="Phobius"/>
    </source>
</evidence>
<keyword evidence="3" id="KW-1003">Cell membrane</keyword>
<dbReference type="InterPro" id="IPR001320">
    <property type="entry name" value="Iontro_rcpt_C"/>
</dbReference>
<evidence type="ECO:0000256" key="7">
    <source>
        <dbReference type="ARBA" id="ARBA00023170"/>
    </source>
</evidence>
<keyword evidence="8" id="KW-0325">Glycoprotein</keyword>
<evidence type="ECO:0000259" key="10">
    <source>
        <dbReference type="Pfam" id="PF00060"/>
    </source>
</evidence>
<dbReference type="Proteomes" id="UP000037069">
    <property type="component" value="Unassembled WGS sequence"/>
</dbReference>
<dbReference type="EMBL" id="JRES01000858">
    <property type="protein sequence ID" value="KNC27705.1"/>
    <property type="molecule type" value="Genomic_DNA"/>
</dbReference>
<feature type="transmembrane region" description="Helical" evidence="9">
    <location>
        <begin position="136"/>
        <end position="155"/>
    </location>
</feature>
<evidence type="ECO:0000256" key="6">
    <source>
        <dbReference type="ARBA" id="ARBA00023136"/>
    </source>
</evidence>
<dbReference type="PANTHER" id="PTHR42643:SF32">
    <property type="entry name" value="IONOTROPIC RECEPTOR 31A, ISOFORM C-RELATED"/>
    <property type="match status" value="1"/>
</dbReference>
<dbReference type="AlphaFoldDB" id="A0A0L0C5Z6"/>
<dbReference type="GO" id="GO:0050907">
    <property type="term" value="P:detection of chemical stimulus involved in sensory perception"/>
    <property type="evidence" value="ECO:0007669"/>
    <property type="project" value="UniProtKB-ARBA"/>
</dbReference>
<evidence type="ECO:0000313" key="12">
    <source>
        <dbReference type="Proteomes" id="UP000037069"/>
    </source>
</evidence>
<dbReference type="OrthoDB" id="7740483at2759"/>
<keyword evidence="4 9" id="KW-0812">Transmembrane</keyword>
<proteinExistence type="inferred from homology"/>
<dbReference type="InterPro" id="IPR052192">
    <property type="entry name" value="Insect_Ionotropic_Sensory_Rcpt"/>
</dbReference>
<name>A0A0L0C5Z6_LUCCU</name>
<evidence type="ECO:0000256" key="4">
    <source>
        <dbReference type="ARBA" id="ARBA00022692"/>
    </source>
</evidence>
<dbReference type="Gene3D" id="1.10.287.70">
    <property type="match status" value="1"/>
</dbReference>
<accession>A0A0L0C5Z6</accession>
<dbReference type="Pfam" id="PF00060">
    <property type="entry name" value="Lig_chan"/>
    <property type="match status" value="1"/>
</dbReference>
<comment type="similarity">
    <text evidence="2">Belongs to the glutamate-gated ion channel (TC 1.A.10.1) family.</text>
</comment>
<keyword evidence="6 9" id="KW-0472">Membrane</keyword>
<gene>
    <name evidence="11" type="ORF">FF38_02291</name>
</gene>
<sequence length="272" mass="31091">MTSEIIDQENITSNNQIIEILSRTSKDVGVSAFSKYHFELSEIIRERLNFTVNYRNARGWAGKIENSTFRLGYSGIMQRNEADIGASASYNRINRFEFFDIIQQSWMLETSFLFRFTPNLNVHNQRGNFLAPFQKHVWIVSLVTFLILIIIWICIEHCVRCLSNTAIYKINYDDNLYGIPLNVIAVICQQGLDPIPKGISSRIITITTFIFSLVMYNYYTSSVVGGLLSNTAQGPTSVDEIISSELRLSFEDIGYYKILFRLESKVLVASAL</sequence>
<feature type="domain" description="Ionotropic glutamate receptor C-terminal" evidence="10">
    <location>
        <begin position="135"/>
        <end position="235"/>
    </location>
</feature>